<keyword evidence="1" id="KW-1133">Transmembrane helix</keyword>
<feature type="domain" description="VanZ-like" evidence="2">
    <location>
        <begin position="23"/>
        <end position="145"/>
    </location>
</feature>
<protein>
    <submittedName>
        <fullName evidence="3">VanZ like protein</fullName>
    </submittedName>
</protein>
<gene>
    <name evidence="3" type="ORF">FB550_108138</name>
</gene>
<feature type="transmembrane region" description="Helical" evidence="1">
    <location>
        <begin position="81"/>
        <end position="98"/>
    </location>
</feature>
<accession>A0A561D604</accession>
<keyword evidence="4" id="KW-1185">Reference proteome</keyword>
<proteinExistence type="predicted"/>
<reference evidence="3 4" key="1">
    <citation type="submission" date="2019-06" db="EMBL/GenBank/DDBJ databases">
        <title>Sorghum-associated microbial communities from plants grown in Nebraska, USA.</title>
        <authorList>
            <person name="Schachtman D."/>
        </authorList>
    </citation>
    <scope>NUCLEOTIDE SEQUENCE [LARGE SCALE GENOMIC DNA]</scope>
    <source>
        <strain evidence="3 4">2482</strain>
    </source>
</reference>
<dbReference type="RefSeq" id="WP_144566321.1">
    <property type="nucleotide sequence ID" value="NZ_VIVN01000008.1"/>
</dbReference>
<dbReference type="NCBIfam" id="NF037970">
    <property type="entry name" value="vanZ_1"/>
    <property type="match status" value="1"/>
</dbReference>
<keyword evidence="1" id="KW-0472">Membrane</keyword>
<name>A0A561D604_9BACI</name>
<feature type="transmembrane region" description="Helical" evidence="1">
    <location>
        <begin position="105"/>
        <end position="122"/>
    </location>
</feature>
<sequence>MNFMGIEKNKSHSPKKQIFIKPLLIVLWGLFLLLNTWTESIEKLMYLHTFGFRWVPHPDFLSFFIFNDITLVHSEFIKVKSGHFIGFAILDFLIFTLIKNHKYSIGIALVFAFITEFFQLFFGRDGRFYDLIIDSLGIFSVYFLTKGYSPEHKVTVKKG</sequence>
<organism evidence="3 4">
    <name type="scientific">Neobacillus bataviensis</name>
    <dbReference type="NCBI Taxonomy" id="220685"/>
    <lineage>
        <taxon>Bacteria</taxon>
        <taxon>Bacillati</taxon>
        <taxon>Bacillota</taxon>
        <taxon>Bacilli</taxon>
        <taxon>Bacillales</taxon>
        <taxon>Bacillaceae</taxon>
        <taxon>Neobacillus</taxon>
    </lineage>
</organism>
<dbReference type="Proteomes" id="UP000319671">
    <property type="component" value="Unassembled WGS sequence"/>
</dbReference>
<dbReference type="EMBL" id="VIVN01000008">
    <property type="protein sequence ID" value="TWD98883.1"/>
    <property type="molecule type" value="Genomic_DNA"/>
</dbReference>
<evidence type="ECO:0000313" key="4">
    <source>
        <dbReference type="Proteomes" id="UP000319671"/>
    </source>
</evidence>
<dbReference type="Pfam" id="PF04892">
    <property type="entry name" value="VanZ"/>
    <property type="match status" value="1"/>
</dbReference>
<comment type="caution">
    <text evidence="3">The sequence shown here is derived from an EMBL/GenBank/DDBJ whole genome shotgun (WGS) entry which is preliminary data.</text>
</comment>
<evidence type="ECO:0000313" key="3">
    <source>
        <dbReference type="EMBL" id="TWD98883.1"/>
    </source>
</evidence>
<evidence type="ECO:0000256" key="1">
    <source>
        <dbReference type="SAM" id="Phobius"/>
    </source>
</evidence>
<dbReference type="AlphaFoldDB" id="A0A561D604"/>
<dbReference type="InterPro" id="IPR006976">
    <property type="entry name" value="VanZ-like"/>
</dbReference>
<keyword evidence="1" id="KW-0812">Transmembrane</keyword>
<evidence type="ECO:0000259" key="2">
    <source>
        <dbReference type="Pfam" id="PF04892"/>
    </source>
</evidence>